<dbReference type="EMBL" id="JAJNDC010000001">
    <property type="protein sequence ID" value="MCW9712529.1"/>
    <property type="molecule type" value="Genomic_DNA"/>
</dbReference>
<evidence type="ECO:0000313" key="2">
    <source>
        <dbReference type="EMBL" id="MCW9712529.1"/>
    </source>
</evidence>
<gene>
    <name evidence="2" type="ORF">LQ318_06400</name>
</gene>
<name>A0ABT3PXE0_9BACT</name>
<dbReference type="Proteomes" id="UP001207337">
    <property type="component" value="Unassembled WGS sequence"/>
</dbReference>
<dbReference type="InterPro" id="IPR037523">
    <property type="entry name" value="VOC_core"/>
</dbReference>
<proteinExistence type="predicted"/>
<accession>A0ABT3PXE0</accession>
<dbReference type="Gene3D" id="3.10.180.10">
    <property type="entry name" value="2,3-Dihydroxybiphenyl 1,2-Dioxygenase, domain 1"/>
    <property type="match status" value="1"/>
</dbReference>
<organism evidence="2 3">
    <name type="scientific">Fodinibius salicampi</name>
    <dbReference type="NCBI Taxonomy" id="1920655"/>
    <lineage>
        <taxon>Bacteria</taxon>
        <taxon>Pseudomonadati</taxon>
        <taxon>Balneolota</taxon>
        <taxon>Balneolia</taxon>
        <taxon>Balneolales</taxon>
        <taxon>Balneolaceae</taxon>
        <taxon>Fodinibius</taxon>
    </lineage>
</organism>
<evidence type="ECO:0000313" key="3">
    <source>
        <dbReference type="Proteomes" id="UP001207337"/>
    </source>
</evidence>
<dbReference type="PANTHER" id="PTHR36437:SF2">
    <property type="entry name" value="GLYOXALASE_BLEOMYCIN RESISTANCE PROTEIN_DIOXYGENASE"/>
    <property type="match status" value="1"/>
</dbReference>
<evidence type="ECO:0000259" key="1">
    <source>
        <dbReference type="PROSITE" id="PS51819"/>
    </source>
</evidence>
<dbReference type="PANTHER" id="PTHR36437">
    <property type="entry name" value="GLYOXALASE/BLEOMYCIN RESISTANCE PROTEIN/DIOXYGENASE"/>
    <property type="match status" value="1"/>
</dbReference>
<dbReference type="InterPro" id="IPR029068">
    <property type="entry name" value="Glyas_Bleomycin-R_OHBP_Dase"/>
</dbReference>
<protein>
    <submittedName>
        <fullName evidence="2">VOC family protein</fullName>
    </submittedName>
</protein>
<dbReference type="Pfam" id="PF00903">
    <property type="entry name" value="Glyoxalase"/>
    <property type="match status" value="1"/>
</dbReference>
<sequence length="125" mass="14228">MKIQLTSVHVDDSIKAFEFYTEILGFEEQMYMPDAYVAIVVSPEDPEGTALLLEPSDNPIAKNYKEGLYEQGIPAIVFGVEDIQKEFERLQKAGVEFRKEPTQTDWGYEAILDDTCGNYIQLVQI</sequence>
<comment type="caution">
    <text evidence="2">The sequence shown here is derived from an EMBL/GenBank/DDBJ whole genome shotgun (WGS) entry which is preliminary data.</text>
</comment>
<feature type="domain" description="VOC" evidence="1">
    <location>
        <begin position="2"/>
        <end position="125"/>
    </location>
</feature>
<dbReference type="InterPro" id="IPR004360">
    <property type="entry name" value="Glyas_Fos-R_dOase_dom"/>
</dbReference>
<keyword evidence="3" id="KW-1185">Reference proteome</keyword>
<dbReference type="SUPFAM" id="SSF54593">
    <property type="entry name" value="Glyoxalase/Bleomycin resistance protein/Dihydroxybiphenyl dioxygenase"/>
    <property type="match status" value="1"/>
</dbReference>
<dbReference type="RefSeq" id="WP_265788557.1">
    <property type="nucleotide sequence ID" value="NZ_BAABRS010000001.1"/>
</dbReference>
<dbReference type="PROSITE" id="PS51819">
    <property type="entry name" value="VOC"/>
    <property type="match status" value="1"/>
</dbReference>
<reference evidence="2 3" key="1">
    <citation type="submission" date="2021-11" db="EMBL/GenBank/DDBJ databases">
        <title>Aliifidinibius sp. nov., a new bacterium isolated from saline soil.</title>
        <authorList>
            <person name="Galisteo C."/>
            <person name="De La Haba R."/>
            <person name="Sanchez-Porro C."/>
            <person name="Ventosa A."/>
        </authorList>
    </citation>
    <scope>NUCLEOTIDE SEQUENCE [LARGE SCALE GENOMIC DNA]</scope>
    <source>
        <strain evidence="2 3">KACC 190600</strain>
    </source>
</reference>